<dbReference type="InterPro" id="IPR013087">
    <property type="entry name" value="Znf_C2H2_type"/>
</dbReference>
<accession>A0A2A6B3K5</accession>
<organism evidence="1 2">
    <name type="scientific">Pristionchus pacificus</name>
    <name type="common">Parasitic nematode worm</name>
    <dbReference type="NCBI Taxonomy" id="54126"/>
    <lineage>
        <taxon>Eukaryota</taxon>
        <taxon>Metazoa</taxon>
        <taxon>Ecdysozoa</taxon>
        <taxon>Nematoda</taxon>
        <taxon>Chromadorea</taxon>
        <taxon>Rhabditida</taxon>
        <taxon>Rhabditina</taxon>
        <taxon>Diplogasteromorpha</taxon>
        <taxon>Diplogasteroidea</taxon>
        <taxon>Neodiplogasteridae</taxon>
        <taxon>Pristionchus</taxon>
    </lineage>
</organism>
<dbReference type="PROSITE" id="PS00028">
    <property type="entry name" value="ZINC_FINGER_C2H2_1"/>
    <property type="match status" value="1"/>
</dbReference>
<protein>
    <submittedName>
        <fullName evidence="1">Ztf-22</fullName>
    </submittedName>
</protein>
<accession>A0A8R1US70</accession>
<dbReference type="OrthoDB" id="5803872at2759"/>
<reference evidence="1" key="2">
    <citation type="submission" date="2022-06" db="UniProtKB">
        <authorList>
            <consortium name="EnsemblMetazoa"/>
        </authorList>
    </citation>
    <scope>IDENTIFICATION</scope>
    <source>
        <strain evidence="1">PS312</strain>
    </source>
</reference>
<name>A0A2A6B3K5_PRIPA</name>
<reference evidence="2" key="1">
    <citation type="journal article" date="2008" name="Nat. Genet.">
        <title>The Pristionchus pacificus genome provides a unique perspective on nematode lifestyle and parasitism.</title>
        <authorList>
            <person name="Dieterich C."/>
            <person name="Clifton S.W."/>
            <person name="Schuster L.N."/>
            <person name="Chinwalla A."/>
            <person name="Delehaunty K."/>
            <person name="Dinkelacker I."/>
            <person name="Fulton L."/>
            <person name="Fulton R."/>
            <person name="Godfrey J."/>
            <person name="Minx P."/>
            <person name="Mitreva M."/>
            <person name="Roeseler W."/>
            <person name="Tian H."/>
            <person name="Witte H."/>
            <person name="Yang S.P."/>
            <person name="Wilson R.K."/>
            <person name="Sommer R.J."/>
        </authorList>
    </citation>
    <scope>NUCLEOTIDE SEQUENCE [LARGE SCALE GENOMIC DNA]</scope>
    <source>
        <strain evidence="2">PS312</strain>
    </source>
</reference>
<keyword evidence="2" id="KW-1185">Reference proteome</keyword>
<dbReference type="SMART" id="SM00355">
    <property type="entry name" value="ZnF_C2H2"/>
    <property type="match status" value="3"/>
</dbReference>
<evidence type="ECO:0000313" key="1">
    <source>
        <dbReference type="EnsemblMetazoa" id="PPA39478.1"/>
    </source>
</evidence>
<gene>
    <name evidence="1" type="primary">WBGene00277847</name>
</gene>
<proteinExistence type="predicted"/>
<sequence length="601" mass="66960">MDPALLSYLTANQMVNQQLDFPLIMPRTAQVDVHVLFTPNNLQSVTIPQLVSLDTHLQPEVMTTSPSPELLLQFFNKNSFTNVSIASKLETPVIARQQLQPPQSLMSIFEKLVAAQQNSTIQRPLLVDQALPFATLGVQTTQSVLATPTSIVDLISLSPVLCPNNLPQQPYNPHSCGSPSATIDISELQTASIASESRSSPGSSASITEKTAMFSAILPTSATFAHLIPDTILSKSSQSRNLNISTSWQEETAVVGAGVASTSKSSSVEDEAELIMSDEEEERLFVIRYRPEDAFAGRQRRADHIAFHRKMKAMLKSLRGSDLICKICSKKVDRHENAFKVHIAEHATSGASQLECRYCGYETPSRVEMNVHMGERHPNGSERAYTDKRDHLKMIEVMNQCFAKMPLNKSKKNPALVKPRISRKRRVVIEEASAVSTNSNDDASGNDSFEKVIVRFCTEKQSKQVICACGDEVLLEPSALLTHIKTLHARYRCADCGDHLDSPATAREHTVTMHGKDSNTYAERIIDHVMVRSMKERFTACFLKKGISLVKTYTAQVLRHRKDEDLEGKMTQYNNKEVAHLKMEPIYIKKEFSDNFEDPVS</sequence>
<dbReference type="EnsemblMetazoa" id="PPA39478.1">
    <property type="protein sequence ID" value="PPA39478.1"/>
    <property type="gene ID" value="WBGene00277847"/>
</dbReference>
<dbReference type="AlphaFoldDB" id="A0A2A6B3K5"/>
<dbReference type="Proteomes" id="UP000005239">
    <property type="component" value="Unassembled WGS sequence"/>
</dbReference>
<evidence type="ECO:0000313" key="2">
    <source>
        <dbReference type="Proteomes" id="UP000005239"/>
    </source>
</evidence>
<dbReference type="Gene3D" id="3.30.160.60">
    <property type="entry name" value="Classic Zinc Finger"/>
    <property type="match status" value="1"/>
</dbReference>